<keyword evidence="4 6" id="KW-0998">Cell outer membrane</keyword>
<evidence type="ECO:0000313" key="8">
    <source>
        <dbReference type="EMBL" id="AVR88088.1"/>
    </source>
</evidence>
<dbReference type="PANTHER" id="PTHR37423:SF1">
    <property type="entry name" value="OUTER MEMBRANE PROTEIN ASSEMBLY FACTOR BAMD"/>
    <property type="match status" value="1"/>
</dbReference>
<dbReference type="InterPro" id="IPR017689">
    <property type="entry name" value="BamD"/>
</dbReference>
<comment type="function">
    <text evidence="6">Part of the outer membrane protein assembly complex, which is involved in assembly and insertion of beta-barrel proteins into the outer membrane.</text>
</comment>
<dbReference type="NCBIfam" id="TIGR03302">
    <property type="entry name" value="OM_YfiO"/>
    <property type="match status" value="1"/>
</dbReference>
<comment type="subcellular location">
    <subcellularLocation>
        <location evidence="6">Cell outer membrane</location>
        <topology evidence="6">Lipid-anchor</topology>
    </subcellularLocation>
</comment>
<gene>
    <name evidence="6" type="primary">bamD</name>
    <name evidence="8" type="ORF">Tharo_1151</name>
</gene>
<name>A0A2R4BL99_THAAR</name>
<evidence type="ECO:0000256" key="6">
    <source>
        <dbReference type="HAMAP-Rule" id="MF_00922"/>
    </source>
</evidence>
<dbReference type="Pfam" id="PF13525">
    <property type="entry name" value="YfiO"/>
    <property type="match status" value="1"/>
</dbReference>
<dbReference type="Gene3D" id="1.25.40.10">
    <property type="entry name" value="Tetratricopeptide repeat domain"/>
    <property type="match status" value="1"/>
</dbReference>
<reference evidence="8 9" key="1">
    <citation type="submission" date="2018-03" db="EMBL/GenBank/DDBJ databases">
        <title>Complete genome sequence of Thauera aromatica, a model organism for studying aromatic compound degradation under denitrifying conditions.</title>
        <authorList>
            <person name="Lo H.-Y."/>
            <person name="Goris T."/>
            <person name="Boll M."/>
            <person name="Mueller J.A."/>
        </authorList>
    </citation>
    <scope>NUCLEOTIDE SEQUENCE [LARGE SCALE GENOMIC DNA]</scope>
    <source>
        <strain evidence="8 9">K172</strain>
    </source>
</reference>
<keyword evidence="2 6" id="KW-0472">Membrane</keyword>
<keyword evidence="9" id="KW-1185">Reference proteome</keyword>
<dbReference type="OrthoDB" id="9779191at2"/>
<dbReference type="RefSeq" id="WP_107220388.1">
    <property type="nucleotide sequence ID" value="NZ_CP028339.1"/>
</dbReference>
<dbReference type="GO" id="GO:0043165">
    <property type="term" value="P:Gram-negative-bacterium-type cell outer membrane assembly"/>
    <property type="evidence" value="ECO:0007669"/>
    <property type="project" value="UniProtKB-UniRule"/>
</dbReference>
<organism evidence="8 9">
    <name type="scientific">Thauera aromatica K172</name>
    <dbReference type="NCBI Taxonomy" id="44139"/>
    <lineage>
        <taxon>Bacteria</taxon>
        <taxon>Pseudomonadati</taxon>
        <taxon>Pseudomonadota</taxon>
        <taxon>Betaproteobacteria</taxon>
        <taxon>Rhodocyclales</taxon>
        <taxon>Zoogloeaceae</taxon>
        <taxon>Thauera</taxon>
    </lineage>
</organism>
<proteinExistence type="inferred from homology"/>
<dbReference type="SUPFAM" id="SSF48452">
    <property type="entry name" value="TPR-like"/>
    <property type="match status" value="1"/>
</dbReference>
<dbReference type="Proteomes" id="UP000241885">
    <property type="component" value="Chromosome"/>
</dbReference>
<keyword evidence="1 6" id="KW-0732">Signal</keyword>
<dbReference type="HAMAP" id="MF_00922">
    <property type="entry name" value="OM_assembly_BamD"/>
    <property type="match status" value="1"/>
</dbReference>
<dbReference type="InterPro" id="IPR011990">
    <property type="entry name" value="TPR-like_helical_dom_sf"/>
</dbReference>
<dbReference type="PANTHER" id="PTHR37423">
    <property type="entry name" value="SOLUBLE LYTIC MUREIN TRANSGLYCOSYLASE-RELATED"/>
    <property type="match status" value="1"/>
</dbReference>
<evidence type="ECO:0000256" key="3">
    <source>
        <dbReference type="ARBA" id="ARBA00023139"/>
    </source>
</evidence>
<evidence type="ECO:0000256" key="5">
    <source>
        <dbReference type="ARBA" id="ARBA00023288"/>
    </source>
</evidence>
<keyword evidence="5 6" id="KW-0449">Lipoprotein</keyword>
<comment type="similarity">
    <text evidence="6">Belongs to the BamD family.</text>
</comment>
<protein>
    <recommendedName>
        <fullName evidence="6">Outer membrane protein assembly factor BamD</fullName>
    </recommendedName>
</protein>
<comment type="subunit">
    <text evidence="6">Part of the Bam complex.</text>
</comment>
<dbReference type="CDD" id="cd15830">
    <property type="entry name" value="BamD"/>
    <property type="match status" value="1"/>
</dbReference>
<keyword evidence="3 6" id="KW-0564">Palmitate</keyword>
<dbReference type="GO" id="GO:0051205">
    <property type="term" value="P:protein insertion into membrane"/>
    <property type="evidence" value="ECO:0007669"/>
    <property type="project" value="UniProtKB-UniRule"/>
</dbReference>
<dbReference type="InterPro" id="IPR039565">
    <property type="entry name" value="BamD-like"/>
</dbReference>
<dbReference type="EMBL" id="CP028339">
    <property type="protein sequence ID" value="AVR88088.1"/>
    <property type="molecule type" value="Genomic_DNA"/>
</dbReference>
<dbReference type="PROSITE" id="PS51257">
    <property type="entry name" value="PROKAR_LIPOPROTEIN"/>
    <property type="match status" value="1"/>
</dbReference>
<feature type="domain" description="Outer membrane lipoprotein BamD-like" evidence="7">
    <location>
        <begin position="39"/>
        <end position="241"/>
    </location>
</feature>
<dbReference type="KEGG" id="tak:Tharo_1151"/>
<accession>A0A2R4BL99</accession>
<evidence type="ECO:0000256" key="1">
    <source>
        <dbReference type="ARBA" id="ARBA00022729"/>
    </source>
</evidence>
<evidence type="ECO:0000313" key="9">
    <source>
        <dbReference type="Proteomes" id="UP000241885"/>
    </source>
</evidence>
<sequence>MARFTLGSLTGKVALIGALLLGGCGMLPEQIDETAGWNAQTLYSEAKTSMTEGAYDRAITLFEKLEARYPYGRFAQQAQLEVAYAYYKQGEQALALAAADRFIKLHPNHPNVDYAYYLKGLVNFNEDLGLLANLSRQDLSERDPKGAQEAFESFRQLIERFPESRYAEDSRARLQYLVNSLASHEVHVARYYYNRGAYVAAINRAQTAVTNFPKSPAIEEALFLLVKSYDALGMNALRDDADRVMHANFPDSAYFRGGPVSDKPWWQLW</sequence>
<dbReference type="AlphaFoldDB" id="A0A2R4BL99"/>
<evidence type="ECO:0000256" key="4">
    <source>
        <dbReference type="ARBA" id="ARBA00023237"/>
    </source>
</evidence>
<evidence type="ECO:0000256" key="2">
    <source>
        <dbReference type="ARBA" id="ARBA00023136"/>
    </source>
</evidence>
<dbReference type="GO" id="GO:1990063">
    <property type="term" value="C:Bam protein complex"/>
    <property type="evidence" value="ECO:0007669"/>
    <property type="project" value="TreeGrafter"/>
</dbReference>
<evidence type="ECO:0000259" key="7">
    <source>
        <dbReference type="Pfam" id="PF13525"/>
    </source>
</evidence>